<name>A0A372G4D2_9ACTN</name>
<evidence type="ECO:0000256" key="3">
    <source>
        <dbReference type="ARBA" id="ARBA00023002"/>
    </source>
</evidence>
<dbReference type="InterPro" id="IPR052178">
    <property type="entry name" value="Sec_Metab_Biosynth_SDR"/>
</dbReference>
<dbReference type="Proteomes" id="UP000262621">
    <property type="component" value="Unassembled WGS sequence"/>
</dbReference>
<dbReference type="SUPFAM" id="SSF51735">
    <property type="entry name" value="NAD(P)-binding Rossmann-fold domains"/>
    <property type="match status" value="1"/>
</dbReference>
<comment type="similarity">
    <text evidence="1">Belongs to the short-chain dehydrogenases/reductases (SDR) family.</text>
</comment>
<keyword evidence="2" id="KW-0521">NADP</keyword>
<dbReference type="OrthoDB" id="286404at2"/>
<dbReference type="EMBL" id="QVFU01000002">
    <property type="protein sequence ID" value="RFS47626.1"/>
    <property type="molecule type" value="Genomic_DNA"/>
</dbReference>
<comment type="caution">
    <text evidence="4">The sequence shown here is derived from an EMBL/GenBank/DDBJ whole genome shotgun (WGS) entry which is preliminary data.</text>
</comment>
<dbReference type="InterPro" id="IPR020904">
    <property type="entry name" value="Sc_DH/Rdtase_CS"/>
</dbReference>
<organism evidence="4 5">
    <name type="scientific">Micromonospora craniellae</name>
    <dbReference type="NCBI Taxonomy" id="2294034"/>
    <lineage>
        <taxon>Bacteria</taxon>
        <taxon>Bacillati</taxon>
        <taxon>Actinomycetota</taxon>
        <taxon>Actinomycetes</taxon>
        <taxon>Micromonosporales</taxon>
        <taxon>Micromonosporaceae</taxon>
        <taxon>Micromonospora</taxon>
    </lineage>
</organism>
<keyword evidence="3" id="KW-0560">Oxidoreductase</keyword>
<dbReference type="PANTHER" id="PTHR43618">
    <property type="entry name" value="7-ALPHA-HYDROXYSTEROID DEHYDROGENASE"/>
    <property type="match status" value="1"/>
</dbReference>
<keyword evidence="5" id="KW-1185">Reference proteome</keyword>
<evidence type="ECO:0000313" key="5">
    <source>
        <dbReference type="Proteomes" id="UP000262621"/>
    </source>
</evidence>
<dbReference type="GO" id="GO:0016491">
    <property type="term" value="F:oxidoreductase activity"/>
    <property type="evidence" value="ECO:0007669"/>
    <property type="project" value="UniProtKB-KW"/>
</dbReference>
<proteinExistence type="inferred from homology"/>
<accession>A0A372G4D2</accession>
<dbReference type="PANTHER" id="PTHR43618:SF17">
    <property type="entry name" value="RHAMNOLIPIDS BIOSYNTHESIS 3-OXOACYL-[ACYL-CARRIER-PROTEIN] REDUCTASE"/>
    <property type="match status" value="1"/>
</dbReference>
<dbReference type="InterPro" id="IPR036291">
    <property type="entry name" value="NAD(P)-bd_dom_sf"/>
</dbReference>
<reference evidence="4 5" key="1">
    <citation type="submission" date="2018-08" db="EMBL/GenBank/DDBJ databases">
        <title>Verrucosispora craniellae sp. nov., isolated from a marine sponge in the South China Sea.</title>
        <authorList>
            <person name="Li L."/>
            <person name="Lin H.W."/>
        </authorList>
    </citation>
    <scope>NUCLEOTIDE SEQUENCE [LARGE SCALE GENOMIC DNA]</scope>
    <source>
        <strain evidence="4 5">LHW63014</strain>
    </source>
</reference>
<dbReference type="PRINTS" id="PR00081">
    <property type="entry name" value="GDHRDH"/>
</dbReference>
<evidence type="ECO:0000256" key="1">
    <source>
        <dbReference type="ARBA" id="ARBA00006484"/>
    </source>
</evidence>
<dbReference type="Pfam" id="PF13561">
    <property type="entry name" value="adh_short_C2"/>
    <property type="match status" value="1"/>
</dbReference>
<dbReference type="Gene3D" id="3.40.50.720">
    <property type="entry name" value="NAD(P)-binding Rossmann-like Domain"/>
    <property type="match status" value="1"/>
</dbReference>
<dbReference type="InterPro" id="IPR002347">
    <property type="entry name" value="SDR_fam"/>
</dbReference>
<dbReference type="AlphaFoldDB" id="A0A372G4D2"/>
<dbReference type="PRINTS" id="PR00080">
    <property type="entry name" value="SDRFAMILY"/>
</dbReference>
<sequence length="141" mass="14641">MSMQDLFSVDGKNVLVTGGSRGIGLMINIGSVDGIRVPAMEVYAYSATKAALHMLTRTLAHQLVGERITVNAVAPGPFESKMMAFVLDDPDARAAVEAQVPLGRIGRPEDMAGVAIFLASRAGAYLTGAVIPVDGGMTAHG</sequence>
<gene>
    <name evidence="4" type="ORF">D0Q02_03385</name>
</gene>
<protein>
    <submittedName>
        <fullName evidence="4">SDR family oxidoreductase</fullName>
    </submittedName>
</protein>
<evidence type="ECO:0000256" key="2">
    <source>
        <dbReference type="ARBA" id="ARBA00022857"/>
    </source>
</evidence>
<evidence type="ECO:0000313" key="4">
    <source>
        <dbReference type="EMBL" id="RFS47626.1"/>
    </source>
</evidence>
<dbReference type="PROSITE" id="PS00061">
    <property type="entry name" value="ADH_SHORT"/>
    <property type="match status" value="1"/>
</dbReference>